<dbReference type="Pfam" id="PF02194">
    <property type="entry name" value="PXA"/>
    <property type="match status" value="1"/>
</dbReference>
<dbReference type="Pfam" id="PF08628">
    <property type="entry name" value="Nexin_C"/>
    <property type="match status" value="1"/>
</dbReference>
<dbReference type="GO" id="GO:0035091">
    <property type="term" value="F:phosphatidylinositol binding"/>
    <property type="evidence" value="ECO:0007669"/>
    <property type="project" value="InterPro"/>
</dbReference>
<feature type="domain" description="PX" evidence="5">
    <location>
        <begin position="883"/>
        <end position="1001"/>
    </location>
</feature>
<dbReference type="SMART" id="SM00313">
    <property type="entry name" value="PXA"/>
    <property type="match status" value="1"/>
</dbReference>
<dbReference type="Gene3D" id="3.30.1520.10">
    <property type="entry name" value="Phox-like domain"/>
    <property type="match status" value="1"/>
</dbReference>
<name>A0A0D7AHU4_9AGAR</name>
<dbReference type="InterPro" id="IPR044926">
    <property type="entry name" value="RGS_subdomain_2"/>
</dbReference>
<dbReference type="SMART" id="SM00312">
    <property type="entry name" value="PX"/>
    <property type="match status" value="1"/>
</dbReference>
<gene>
    <name evidence="7" type="ORF">FISHEDRAFT_38794</name>
</gene>
<proteinExistence type="inferred from homology"/>
<feature type="domain" description="PXA" evidence="6">
    <location>
        <begin position="110"/>
        <end position="303"/>
    </location>
</feature>
<dbReference type="InterPro" id="IPR036871">
    <property type="entry name" value="PX_dom_sf"/>
</dbReference>
<dbReference type="EMBL" id="KN881675">
    <property type="protein sequence ID" value="KIY50408.1"/>
    <property type="molecule type" value="Genomic_DNA"/>
</dbReference>
<dbReference type="PANTHER" id="PTHR22775">
    <property type="entry name" value="SORTING NEXIN"/>
    <property type="match status" value="1"/>
</dbReference>
<evidence type="ECO:0000256" key="1">
    <source>
        <dbReference type="ARBA" id="ARBA00010883"/>
    </source>
</evidence>
<dbReference type="PANTHER" id="PTHR22775:SF3">
    <property type="entry name" value="SORTING NEXIN-13"/>
    <property type="match status" value="1"/>
</dbReference>
<dbReference type="OrthoDB" id="120967at2759"/>
<evidence type="ECO:0000259" key="6">
    <source>
        <dbReference type="PROSITE" id="PS51207"/>
    </source>
</evidence>
<dbReference type="Pfam" id="PF00615">
    <property type="entry name" value="RGS"/>
    <property type="match status" value="1"/>
</dbReference>
<dbReference type="InterPro" id="IPR001683">
    <property type="entry name" value="PX_dom"/>
</dbReference>
<feature type="domain" description="RGS" evidence="4">
    <location>
        <begin position="438"/>
        <end position="563"/>
    </location>
</feature>
<dbReference type="InterPro" id="IPR003114">
    <property type="entry name" value="Phox_assoc"/>
</dbReference>
<feature type="transmembrane region" description="Helical" evidence="3">
    <location>
        <begin position="31"/>
        <end position="59"/>
    </location>
</feature>
<reference evidence="7 8" key="1">
    <citation type="journal article" date="2015" name="Fungal Genet. Biol.">
        <title>Evolution of novel wood decay mechanisms in Agaricales revealed by the genome sequences of Fistulina hepatica and Cylindrobasidium torrendii.</title>
        <authorList>
            <person name="Floudas D."/>
            <person name="Held B.W."/>
            <person name="Riley R."/>
            <person name="Nagy L.G."/>
            <person name="Koehler G."/>
            <person name="Ransdell A.S."/>
            <person name="Younus H."/>
            <person name="Chow J."/>
            <person name="Chiniquy J."/>
            <person name="Lipzen A."/>
            <person name="Tritt A."/>
            <person name="Sun H."/>
            <person name="Haridas S."/>
            <person name="LaButti K."/>
            <person name="Ohm R.A."/>
            <person name="Kues U."/>
            <person name="Blanchette R.A."/>
            <person name="Grigoriev I.V."/>
            <person name="Minto R.E."/>
            <person name="Hibbett D.S."/>
        </authorList>
    </citation>
    <scope>NUCLEOTIDE SEQUENCE [LARGE SCALE GENOMIC DNA]</scope>
    <source>
        <strain evidence="7 8">ATCC 64428</strain>
    </source>
</reference>
<feature type="compositionally biased region" description="Low complexity" evidence="2">
    <location>
        <begin position="668"/>
        <end position="679"/>
    </location>
</feature>
<dbReference type="InterPro" id="IPR013937">
    <property type="entry name" value="Sorting_nexin_C"/>
</dbReference>
<protein>
    <submittedName>
        <fullName evidence="7">PhoX domain-containing protein</fullName>
    </submittedName>
</protein>
<keyword evidence="3" id="KW-0472">Membrane</keyword>
<feature type="region of interest" description="Disordered" evidence="2">
    <location>
        <begin position="664"/>
        <end position="722"/>
    </location>
</feature>
<dbReference type="Gene3D" id="1.10.167.10">
    <property type="entry name" value="Regulator of G-protein Signalling 4, domain 2"/>
    <property type="match status" value="1"/>
</dbReference>
<evidence type="ECO:0000313" key="8">
    <source>
        <dbReference type="Proteomes" id="UP000054144"/>
    </source>
</evidence>
<keyword evidence="8" id="KW-1185">Reference proteome</keyword>
<feature type="region of interest" description="Disordered" evidence="2">
    <location>
        <begin position="746"/>
        <end position="803"/>
    </location>
</feature>
<evidence type="ECO:0000256" key="3">
    <source>
        <dbReference type="SAM" id="Phobius"/>
    </source>
</evidence>
<evidence type="ECO:0000259" key="5">
    <source>
        <dbReference type="PROSITE" id="PS50195"/>
    </source>
</evidence>
<dbReference type="PROSITE" id="PS50195">
    <property type="entry name" value="PX"/>
    <property type="match status" value="1"/>
</dbReference>
<dbReference type="Pfam" id="PF00787">
    <property type="entry name" value="PX"/>
    <property type="match status" value="1"/>
</dbReference>
<organism evidence="7 8">
    <name type="scientific">Fistulina hepatica ATCC 64428</name>
    <dbReference type="NCBI Taxonomy" id="1128425"/>
    <lineage>
        <taxon>Eukaryota</taxon>
        <taxon>Fungi</taxon>
        <taxon>Dikarya</taxon>
        <taxon>Basidiomycota</taxon>
        <taxon>Agaricomycotina</taxon>
        <taxon>Agaricomycetes</taxon>
        <taxon>Agaricomycetidae</taxon>
        <taxon>Agaricales</taxon>
        <taxon>Fistulinaceae</taxon>
        <taxon>Fistulina</taxon>
    </lineage>
</organism>
<comment type="similarity">
    <text evidence="1">Belongs to the sorting nexin family.</text>
</comment>
<evidence type="ECO:0000313" key="7">
    <source>
        <dbReference type="EMBL" id="KIY50408.1"/>
    </source>
</evidence>
<dbReference type="AlphaFoldDB" id="A0A0D7AHU4"/>
<evidence type="ECO:0000259" key="4">
    <source>
        <dbReference type="PROSITE" id="PS50132"/>
    </source>
</evidence>
<feature type="compositionally biased region" description="Acidic residues" evidence="2">
    <location>
        <begin position="776"/>
        <end position="786"/>
    </location>
</feature>
<sequence>MASLTGAQTVVLVAFLSVVLPLVFRVFSSPLLLLVLSPFLVVAVILTGVGACIFSAHLLDSKRQTHKPYLIRGAARPFAFSTPAAWQAVVTRSQWSQSLSPTFPPLIPNSPSISGQINDILSTIVRDFVLSWYQPLSSSPSFPFAVSSMLHDSVVNLEARIERIDWAALLVKRIIPKITAHVDQFRKSEMAIRGAGLERSLTQSEELDLLLAGRYALEGGGKLHVAVENLSTTYTRQSEETHVRELVAKALPYILPERDARSKALFIVVREILSCSVILPALNMFSDPDFCNRFIEQQAGAVIHQQKLINKVRNALELPSPRRHGHFSSSSTPENITIRTDARHFESFLRSINRCSSLLDARRLKNDILGEIRRTRLLLANHENDDWIAGEKTEDVVAFLDRLYTAKRKVEQRIVVLGGQDDSKIPSYQESGPKSGITLREVLHNPNSLSYFMEFMDRRQRSLLVQFWLTVESFKNPLESVDSESEGEDEGDDDVLAMDVSDPGAGANAKEDISMINDLYFSGPAPHPALISISKKFVDSIRDFAHENAAPTPAAMRRVRRSVIMAQRQVERDMEQDFEEFQRSELWYRATGDADFGNRKIDVIAVTKSTSKHSDHGGGDGNASEKLMLQHVTTPIQASHPHHLQRPRVLPRSESTPLNVVAVPMQRSSSSNSTKSVQSLVATAKRPTKTLDELMLSTDSDDEASTRAPLFGDPEDETQREEEERMEAISAALSDILAFDQEHVGKGKTSVDSETNLVPSSARRSSGKSPARLDDVELNEADEQEEAYIPSRSDHRSHPPSVDVTSELQLPYEIHRLSTHIEKLNAQDTMLEALIRRAELTGVRRELKILTTSKQAVNRELAELQFKKSQYEQQASANRLVSDRTRVSIVSSTSGAENGRSVVRYLIEVQQLAPDGTIASGWIVARRYNEFLNMHNKLRERYGLVRALEFPGKRLVAALTPGFVDTRRVALEKYLQSVVAISAVCESDALRTFLSRDSPFVAAEPPAEPSSRLTVAFSGTDLVRNVYNTVATSIDDMIFGPSMLDVIIQRLSQQVGELAGIVGTSVNDEDLIAQALRASGKASTEATLMQLPSDLKTLEGETSSSTFSGPICDLVLAVFELNKDDNWLRRQAVVMILQQVFGSTIERSVRDVVKTYTDEAHILSYIETFRNSMWEDGKLRPPSAPRISEEKTRTRNDAMRKLSAAVPEFAANMIGRTNARRGARRIFAVLQNRRLNQHIIYTIVDEVSRCFLFTVRLVDTHARS</sequence>
<dbReference type="PROSITE" id="PS50132">
    <property type="entry name" value="RGS"/>
    <property type="match status" value="1"/>
</dbReference>
<dbReference type="SUPFAM" id="SSF48097">
    <property type="entry name" value="Regulator of G-protein signaling, RGS"/>
    <property type="match status" value="1"/>
</dbReference>
<dbReference type="Proteomes" id="UP000054144">
    <property type="component" value="Unassembled WGS sequence"/>
</dbReference>
<dbReference type="InterPro" id="IPR016137">
    <property type="entry name" value="RGS"/>
</dbReference>
<keyword evidence="3" id="KW-0812">Transmembrane</keyword>
<evidence type="ECO:0000256" key="2">
    <source>
        <dbReference type="SAM" id="MobiDB-lite"/>
    </source>
</evidence>
<dbReference type="PROSITE" id="PS51207">
    <property type="entry name" value="PXA"/>
    <property type="match status" value="1"/>
</dbReference>
<dbReference type="SUPFAM" id="SSF64268">
    <property type="entry name" value="PX domain"/>
    <property type="match status" value="1"/>
</dbReference>
<dbReference type="SMART" id="SM00315">
    <property type="entry name" value="RGS"/>
    <property type="match status" value="1"/>
</dbReference>
<feature type="compositionally biased region" description="Polar residues" evidence="2">
    <location>
        <begin position="752"/>
        <end position="768"/>
    </location>
</feature>
<keyword evidence="3" id="KW-1133">Transmembrane helix</keyword>
<accession>A0A0D7AHU4</accession>
<dbReference type="InterPro" id="IPR036305">
    <property type="entry name" value="RGS_sf"/>
</dbReference>